<keyword evidence="1" id="KW-0812">Transmembrane</keyword>
<keyword evidence="1" id="KW-0472">Membrane</keyword>
<dbReference type="RefSeq" id="WP_301199395.1">
    <property type="nucleotide sequence ID" value="NZ_JAPDPI010000018.1"/>
</dbReference>
<accession>A0AAE3MDX4</accession>
<keyword evidence="3" id="KW-1185">Reference proteome</keyword>
<dbReference type="Proteomes" id="UP001207408">
    <property type="component" value="Unassembled WGS sequence"/>
</dbReference>
<proteinExistence type="predicted"/>
<organism evidence="2 3">
    <name type="scientific">Plebeiibacterium marinum</name>
    <dbReference type="NCBI Taxonomy" id="2992111"/>
    <lineage>
        <taxon>Bacteria</taxon>
        <taxon>Pseudomonadati</taxon>
        <taxon>Bacteroidota</taxon>
        <taxon>Bacteroidia</taxon>
        <taxon>Marinilabiliales</taxon>
        <taxon>Marinilabiliaceae</taxon>
        <taxon>Plebeiibacterium</taxon>
    </lineage>
</organism>
<evidence type="ECO:0000313" key="2">
    <source>
        <dbReference type="EMBL" id="MCW3806023.1"/>
    </source>
</evidence>
<evidence type="ECO:0000313" key="3">
    <source>
        <dbReference type="Proteomes" id="UP001207408"/>
    </source>
</evidence>
<dbReference type="EMBL" id="JAPDPI010000018">
    <property type="protein sequence ID" value="MCW3806023.1"/>
    <property type="molecule type" value="Genomic_DNA"/>
</dbReference>
<name>A0AAE3MDX4_9BACT</name>
<feature type="transmembrane region" description="Helical" evidence="1">
    <location>
        <begin position="60"/>
        <end position="76"/>
    </location>
</feature>
<gene>
    <name evidence="2" type="ORF">OM074_10325</name>
</gene>
<comment type="caution">
    <text evidence="2">The sequence shown here is derived from an EMBL/GenBank/DDBJ whole genome shotgun (WGS) entry which is preliminary data.</text>
</comment>
<keyword evidence="1" id="KW-1133">Transmembrane helix</keyword>
<evidence type="ECO:0000256" key="1">
    <source>
        <dbReference type="SAM" id="Phobius"/>
    </source>
</evidence>
<protein>
    <submittedName>
        <fullName evidence="2">Uncharacterized protein</fullName>
    </submittedName>
</protein>
<feature type="transmembrane region" description="Helical" evidence="1">
    <location>
        <begin position="117"/>
        <end position="135"/>
    </location>
</feature>
<sequence>MKQKKHHIEPEDKLLGDFFNDYDLDQPGNNLVKNTMSEVLHEWSQKPLGQTAPVKLSHKIWIALGVACSLLLVYQIDLKNTSGTRTISETFNLKNNGQVFTQAFDSIFNSFTYVPDLVYMIILGVGLVFLLDKFLSSHFKTLQE</sequence>
<reference evidence="2" key="1">
    <citation type="submission" date="2022-10" db="EMBL/GenBank/DDBJ databases">
        <authorList>
            <person name="Yu W.X."/>
        </authorList>
    </citation>
    <scope>NUCLEOTIDE SEQUENCE</scope>
    <source>
        <strain evidence="2">D04</strain>
    </source>
</reference>
<dbReference type="AlphaFoldDB" id="A0AAE3MDX4"/>